<feature type="transmembrane region" description="Helical" evidence="2">
    <location>
        <begin position="110"/>
        <end position="130"/>
    </location>
</feature>
<feature type="transmembrane region" description="Helical" evidence="2">
    <location>
        <begin position="221"/>
        <end position="243"/>
    </location>
</feature>
<feature type="transmembrane region" description="Helical" evidence="2">
    <location>
        <begin position="83"/>
        <end position="104"/>
    </location>
</feature>
<feature type="transmembrane region" description="Helical" evidence="2">
    <location>
        <begin position="137"/>
        <end position="160"/>
    </location>
</feature>
<keyword evidence="2" id="KW-1133">Transmembrane helix</keyword>
<keyword evidence="4" id="KW-1185">Reference proteome</keyword>
<feature type="transmembrane region" description="Helical" evidence="2">
    <location>
        <begin position="302"/>
        <end position="320"/>
    </location>
</feature>
<feature type="compositionally biased region" description="Low complexity" evidence="1">
    <location>
        <begin position="428"/>
        <end position="443"/>
    </location>
</feature>
<dbReference type="eggNOG" id="COG3949">
    <property type="taxonomic scope" value="Bacteria"/>
</dbReference>
<feature type="region of interest" description="Disordered" evidence="1">
    <location>
        <begin position="398"/>
        <end position="443"/>
    </location>
</feature>
<protein>
    <recommendedName>
        <fullName evidence="5">Membrane protein YkvI</fullName>
    </recommendedName>
</protein>
<dbReference type="PANTHER" id="PTHR37814">
    <property type="entry name" value="CONSERVED MEMBRANE PROTEIN"/>
    <property type="match status" value="1"/>
</dbReference>
<organism evidence="3 4">
    <name type="scientific">Corynebacterium genitalium ATCC 33030</name>
    <dbReference type="NCBI Taxonomy" id="585529"/>
    <lineage>
        <taxon>Bacteria</taxon>
        <taxon>Bacillati</taxon>
        <taxon>Actinomycetota</taxon>
        <taxon>Actinomycetes</taxon>
        <taxon>Mycobacteriales</taxon>
        <taxon>Corynebacteriaceae</taxon>
        <taxon>Corynebacterium</taxon>
    </lineage>
</organism>
<dbReference type="RefSeq" id="WP_005290326.1">
    <property type="nucleotide sequence ID" value="NZ_CM000961.1"/>
</dbReference>
<feature type="transmembrane region" description="Helical" evidence="2">
    <location>
        <begin position="269"/>
        <end position="290"/>
    </location>
</feature>
<dbReference type="Proteomes" id="UP000004208">
    <property type="component" value="Unassembled WGS sequence"/>
</dbReference>
<sequence length="443" mass="47901">MLKRGIGIGFAFIGVVVGAGFASGMEAFQYFVSYGEMGMWGIVLAGVVMAFAAVAFLAFGSYFQANEHTRVFGEVSDGLSSKIMDWSAIACMFSVGFVMFAGAGSNLEQAYGWPIYVGGVAMLVIMLLVGRLDVDKISVVLGLVTPLLIIFVLIASIWTFTHTSVDFASQSEWAQQNVEGATGAPTWWLGALNHTGLNALCTVSMAIVIGGDNFDNKSVRIGGIVAGFLYAAMLALLVVTLFMEAKEINGDDLPLLTVLFNINPALGQVMTWVIFLMVFNTCLGMIYALAKRVTRNNPDNFYKVYVGACLVGFVLSFIGFKPLVANLYPILGYLGLFVIAVLVYQYFRYRDRLDREGELRTAAVDLVTDEENLDPDSEFADMSLDELAEESMLDDEEFQKALQSEVEDENDEDTKDADSADGTDSEGSDAAADSSTGSGSTKI</sequence>
<gene>
    <name evidence="3" type="ORF">HMPREF0291_11721</name>
</gene>
<evidence type="ECO:0000256" key="1">
    <source>
        <dbReference type="SAM" id="MobiDB-lite"/>
    </source>
</evidence>
<feature type="transmembrane region" description="Helical" evidence="2">
    <location>
        <begin position="187"/>
        <end position="209"/>
    </location>
</feature>
<keyword evidence="2" id="KW-0472">Membrane</keyword>
<feature type="transmembrane region" description="Helical" evidence="2">
    <location>
        <begin position="326"/>
        <end position="347"/>
    </location>
</feature>
<dbReference type="AlphaFoldDB" id="D7WD33"/>
<proteinExistence type="predicted"/>
<evidence type="ECO:0000256" key="2">
    <source>
        <dbReference type="SAM" id="Phobius"/>
    </source>
</evidence>
<dbReference type="PANTHER" id="PTHR37814:SF1">
    <property type="entry name" value="MEMBRANE PROTEIN"/>
    <property type="match status" value="1"/>
</dbReference>
<dbReference type="EMBL" id="ACLJ02000003">
    <property type="protein sequence ID" value="EFK54064.1"/>
    <property type="molecule type" value="Genomic_DNA"/>
</dbReference>
<reference evidence="3" key="1">
    <citation type="submission" date="2010-06" db="EMBL/GenBank/DDBJ databases">
        <authorList>
            <person name="Muzny D."/>
            <person name="Qin X."/>
            <person name="Buhay C."/>
            <person name="Dugan-Rocha S."/>
            <person name="Ding Y."/>
            <person name="Chen G."/>
            <person name="Hawes A."/>
            <person name="Holder M."/>
            <person name="Jhangiani S."/>
            <person name="Johnson A."/>
            <person name="Khan Z."/>
            <person name="Li Z."/>
            <person name="Liu W."/>
            <person name="Liu X."/>
            <person name="Perez L."/>
            <person name="Shen H."/>
            <person name="Wang Q."/>
            <person name="Watt J."/>
            <person name="Xi L."/>
            <person name="Xin Y."/>
            <person name="Zhou J."/>
            <person name="Deng J."/>
            <person name="Jiang H."/>
            <person name="Liu Y."/>
            <person name="Qu J."/>
            <person name="Song X.-Z."/>
            <person name="Zhang L."/>
            <person name="Villasana D."/>
            <person name="Johnson A."/>
            <person name="Liu J."/>
            <person name="Liyanage D."/>
            <person name="Lorensuhewa L."/>
            <person name="Robinson T."/>
            <person name="Song A."/>
            <person name="Song B.-B."/>
            <person name="Dinh H."/>
            <person name="Thornton R."/>
            <person name="Coyle M."/>
            <person name="Francisco L."/>
            <person name="Jackson L."/>
            <person name="Javaid M."/>
            <person name="Korchina V."/>
            <person name="Kovar C."/>
            <person name="Mata R."/>
            <person name="Mathew T."/>
            <person name="Ngo R."/>
            <person name="Nguyen L."/>
            <person name="Nguyen N."/>
            <person name="Okwuonu G."/>
            <person name="Ongeri F."/>
            <person name="Pham C."/>
            <person name="Simmons D."/>
            <person name="Wilczek-Boney K."/>
            <person name="Hale W."/>
            <person name="Jakkamsetti A."/>
            <person name="Pham P."/>
            <person name="Ruth R."/>
            <person name="San Lucas F."/>
            <person name="Warren J."/>
            <person name="Zhang J."/>
            <person name="Zhao Z."/>
            <person name="Zhou C."/>
            <person name="Zhu D."/>
            <person name="Lee S."/>
            <person name="Bess C."/>
            <person name="Blankenburg K."/>
            <person name="Forbes L."/>
            <person name="Fu Q."/>
            <person name="Gubbala S."/>
            <person name="Hirani K."/>
            <person name="Jayaseelan J.C."/>
            <person name="Lara F."/>
            <person name="Munidasa M."/>
            <person name="Palculict T."/>
            <person name="Patil S."/>
            <person name="Pu L.-L."/>
            <person name="Saada N."/>
            <person name="Tang L."/>
            <person name="Weissenberger G."/>
            <person name="Zhu Y."/>
            <person name="Hemphill L."/>
            <person name="Shang Y."/>
            <person name="Youmans B."/>
            <person name="Ayvaz T."/>
            <person name="Ross M."/>
            <person name="Santibanez J."/>
            <person name="Aqrawi P."/>
            <person name="Gross S."/>
            <person name="Joshi V."/>
            <person name="Fowler G."/>
            <person name="Nazareth L."/>
            <person name="Reid J."/>
            <person name="Worley K."/>
            <person name="Petrosino J."/>
            <person name="Highlander S."/>
            <person name="Gibbs R."/>
        </authorList>
    </citation>
    <scope>NUCLEOTIDE SEQUENCE [LARGE SCALE GENOMIC DNA]</scope>
    <source>
        <strain evidence="3">ATCC 33030</strain>
    </source>
</reference>
<feature type="compositionally biased region" description="Acidic residues" evidence="1">
    <location>
        <begin position="405"/>
        <end position="427"/>
    </location>
</feature>
<name>D7WD33_9CORY</name>
<keyword evidence="2" id="KW-0812">Transmembrane</keyword>
<evidence type="ECO:0000313" key="3">
    <source>
        <dbReference type="EMBL" id="EFK54064.1"/>
    </source>
</evidence>
<accession>D7WD33</accession>
<evidence type="ECO:0000313" key="4">
    <source>
        <dbReference type="Proteomes" id="UP000004208"/>
    </source>
</evidence>
<comment type="caution">
    <text evidence="3">The sequence shown here is derived from an EMBL/GenBank/DDBJ whole genome shotgun (WGS) entry which is preliminary data.</text>
</comment>
<dbReference type="HOGENOM" id="CLU_043930_1_0_11"/>
<feature type="transmembrane region" description="Helical" evidence="2">
    <location>
        <begin position="38"/>
        <end position="63"/>
    </location>
</feature>
<evidence type="ECO:0008006" key="5">
    <source>
        <dbReference type="Google" id="ProtNLM"/>
    </source>
</evidence>
<dbReference type="InterPro" id="IPR038728">
    <property type="entry name" value="YkvI-like"/>
</dbReference>